<evidence type="ECO:0000256" key="1">
    <source>
        <dbReference type="ARBA" id="ARBA00007150"/>
    </source>
</evidence>
<comment type="catalytic activity">
    <reaction evidence="7">
        <text>L-cysteinyl-[prolipoprotein] + a 1,2-diacyl-sn-glycero-3-phospho-(1'-sn-glycerol) = an S-1,2-diacyl-sn-glyceryl-L-cysteinyl-[prolipoprotein] + sn-glycerol 1-phosphate + H(+)</text>
        <dbReference type="Rhea" id="RHEA:56712"/>
        <dbReference type="Rhea" id="RHEA-COMP:14679"/>
        <dbReference type="Rhea" id="RHEA-COMP:14680"/>
        <dbReference type="ChEBI" id="CHEBI:15378"/>
        <dbReference type="ChEBI" id="CHEBI:29950"/>
        <dbReference type="ChEBI" id="CHEBI:57685"/>
        <dbReference type="ChEBI" id="CHEBI:64716"/>
        <dbReference type="ChEBI" id="CHEBI:140658"/>
        <dbReference type="EC" id="2.5.1.145"/>
    </reaction>
</comment>
<dbReference type="EMBL" id="BQXH01000003">
    <property type="protein sequence ID" value="GKS80789.1"/>
    <property type="molecule type" value="Genomic_DNA"/>
</dbReference>
<evidence type="ECO:0000256" key="2">
    <source>
        <dbReference type="ARBA" id="ARBA00022475"/>
    </source>
</evidence>
<name>A0ABQ5JI21_9LACO</name>
<comment type="subcellular location">
    <subcellularLocation>
        <location evidence="7">Cell membrane</location>
        <topology evidence="7">Multi-pass membrane protein</topology>
    </subcellularLocation>
</comment>
<keyword evidence="3 7" id="KW-0808">Transferase</keyword>
<evidence type="ECO:0000313" key="8">
    <source>
        <dbReference type="EMBL" id="GKS80789.1"/>
    </source>
</evidence>
<dbReference type="RefSeq" id="WP_244054565.1">
    <property type="nucleotide sequence ID" value="NZ_BQXH01000003.1"/>
</dbReference>
<dbReference type="PANTHER" id="PTHR30589:SF0">
    <property type="entry name" value="PHOSPHATIDYLGLYCEROL--PROLIPOPROTEIN DIACYLGLYCERYL TRANSFERASE"/>
    <property type="match status" value="1"/>
</dbReference>
<proteinExistence type="inferred from homology"/>
<feature type="transmembrane region" description="Helical" evidence="7">
    <location>
        <begin position="209"/>
        <end position="227"/>
    </location>
</feature>
<sequence>MELFLGALNPIALDFGPFEIRWYGVIIACGVILAATLSVTEGKKRGLKDDYFYDFLLWALPFSLIGARLYYVIFEWKYYVVHPSEIYRIWDGGIAIYGCLIAAVIVLLLYCRHQKISSWLFLDVIAPNVILAQGIGRWGNFMNQEAHGRATTLAFLHKLHLPQFIVEQMQIGGIYYQPTFLYESVWDVAGFIVLAVLRQKQHLFKQGEVFFAYVIWYAFGRFFVEGMRTDSLMLGPLRVSQWLSVALFVGSFLWLFHRRYWQPYAPWYLDGQIALNKEETKRK</sequence>
<protein>
    <recommendedName>
        <fullName evidence="7">Phosphatidylglycerol--prolipoprotein diacylglyceryl transferase</fullName>
        <ecNumber evidence="7">2.5.1.145</ecNumber>
    </recommendedName>
</protein>
<organism evidence="8 9">
    <name type="scientific">Ligilactobacillus pabuli</name>
    <dbReference type="NCBI Taxonomy" id="2886039"/>
    <lineage>
        <taxon>Bacteria</taxon>
        <taxon>Bacillati</taxon>
        <taxon>Bacillota</taxon>
        <taxon>Bacilli</taxon>
        <taxon>Lactobacillales</taxon>
        <taxon>Lactobacillaceae</taxon>
        <taxon>Ligilactobacillus</taxon>
    </lineage>
</organism>
<dbReference type="PROSITE" id="PS01311">
    <property type="entry name" value="LGT"/>
    <property type="match status" value="1"/>
</dbReference>
<feature type="binding site" evidence="7">
    <location>
        <position position="137"/>
    </location>
    <ligand>
        <name>a 1,2-diacyl-sn-glycero-3-phospho-(1'-sn-glycerol)</name>
        <dbReference type="ChEBI" id="CHEBI:64716"/>
    </ligand>
</feature>
<feature type="transmembrane region" description="Helical" evidence="7">
    <location>
        <begin position="20"/>
        <end position="39"/>
    </location>
</feature>
<accession>A0ABQ5JI21</accession>
<keyword evidence="2 7" id="KW-1003">Cell membrane</keyword>
<reference evidence="8" key="1">
    <citation type="journal article" date="2022" name="Int. J. Syst. Evol. Microbiol.">
        <title>A novel species of lactic acid bacteria, Ligilactobacillus pabuli sp. nov., isolated from alfalfa silage.</title>
        <authorList>
            <person name="Tohno M."/>
            <person name="Tanizawa Y."/>
            <person name="Sawada H."/>
            <person name="Sakamoto M."/>
            <person name="Ohkuma M."/>
            <person name="Kobayashi H."/>
        </authorList>
    </citation>
    <scope>NUCLEOTIDE SEQUENCE</scope>
    <source>
        <strain evidence="8">AF129</strain>
    </source>
</reference>
<comment type="pathway">
    <text evidence="7">Protein modification; lipoprotein biosynthesis (diacylglyceryl transfer).</text>
</comment>
<keyword evidence="4 7" id="KW-0812">Transmembrane</keyword>
<keyword evidence="9" id="KW-1185">Reference proteome</keyword>
<comment type="similarity">
    <text evidence="1 7">Belongs to the Lgt family.</text>
</comment>
<evidence type="ECO:0000313" key="9">
    <source>
        <dbReference type="Proteomes" id="UP001055149"/>
    </source>
</evidence>
<comment type="function">
    <text evidence="7">Catalyzes the transfer of the diacylglyceryl group from phosphatidylglycerol to the sulfhydryl group of the N-terminal cysteine of a prolipoprotein, the first step in the formation of mature lipoproteins.</text>
</comment>
<comment type="caution">
    <text evidence="8">The sequence shown here is derived from an EMBL/GenBank/DDBJ whole genome shotgun (WGS) entry which is preliminary data.</text>
</comment>
<feature type="transmembrane region" description="Helical" evidence="7">
    <location>
        <begin position="239"/>
        <end position="256"/>
    </location>
</feature>
<feature type="transmembrane region" description="Helical" evidence="7">
    <location>
        <begin position="51"/>
        <end position="74"/>
    </location>
</feature>
<dbReference type="NCBIfam" id="TIGR00544">
    <property type="entry name" value="lgt"/>
    <property type="match status" value="1"/>
</dbReference>
<evidence type="ECO:0000256" key="5">
    <source>
        <dbReference type="ARBA" id="ARBA00022989"/>
    </source>
</evidence>
<evidence type="ECO:0000256" key="3">
    <source>
        <dbReference type="ARBA" id="ARBA00022679"/>
    </source>
</evidence>
<dbReference type="GO" id="GO:0016740">
    <property type="term" value="F:transferase activity"/>
    <property type="evidence" value="ECO:0007669"/>
    <property type="project" value="UniProtKB-KW"/>
</dbReference>
<dbReference type="Proteomes" id="UP001055149">
    <property type="component" value="Unassembled WGS sequence"/>
</dbReference>
<dbReference type="EC" id="2.5.1.145" evidence="7"/>
<dbReference type="InterPro" id="IPR001640">
    <property type="entry name" value="Lgt"/>
</dbReference>
<gene>
    <name evidence="7 8" type="primary">lgt</name>
    <name evidence="8" type="ORF">LPAF129_04740</name>
</gene>
<dbReference type="HAMAP" id="MF_01147">
    <property type="entry name" value="Lgt"/>
    <property type="match status" value="1"/>
</dbReference>
<dbReference type="PANTHER" id="PTHR30589">
    <property type="entry name" value="PROLIPOPROTEIN DIACYLGLYCERYL TRANSFERASE"/>
    <property type="match status" value="1"/>
</dbReference>
<keyword evidence="5 7" id="KW-1133">Transmembrane helix</keyword>
<keyword evidence="6 7" id="KW-0472">Membrane</keyword>
<evidence type="ECO:0000256" key="7">
    <source>
        <dbReference type="HAMAP-Rule" id="MF_01147"/>
    </source>
</evidence>
<dbReference type="Pfam" id="PF01790">
    <property type="entry name" value="LGT"/>
    <property type="match status" value="1"/>
</dbReference>
<evidence type="ECO:0000256" key="4">
    <source>
        <dbReference type="ARBA" id="ARBA00022692"/>
    </source>
</evidence>
<evidence type="ECO:0000256" key="6">
    <source>
        <dbReference type="ARBA" id="ARBA00023136"/>
    </source>
</evidence>
<feature type="transmembrane region" description="Helical" evidence="7">
    <location>
        <begin position="94"/>
        <end position="111"/>
    </location>
</feature>